<gene>
    <name evidence="7" type="ORF">GEV02_02845</name>
</gene>
<evidence type="ECO:0000256" key="3">
    <source>
        <dbReference type="ARBA" id="ARBA00023172"/>
    </source>
</evidence>
<reference evidence="7 8" key="1">
    <citation type="submission" date="2019-10" db="EMBL/GenBank/DDBJ databases">
        <title>Two novel species isolated from a subtropical stream in China.</title>
        <authorList>
            <person name="Lu H."/>
        </authorList>
    </citation>
    <scope>NUCLEOTIDE SEQUENCE [LARGE SCALE GENOMIC DNA]</scope>
    <source>
        <strain evidence="7 8">FT29W</strain>
    </source>
</reference>
<dbReference type="Pfam" id="PF00589">
    <property type="entry name" value="Phage_integrase"/>
    <property type="match status" value="1"/>
</dbReference>
<evidence type="ECO:0000313" key="7">
    <source>
        <dbReference type="EMBL" id="MQA37077.1"/>
    </source>
</evidence>
<dbReference type="RefSeq" id="WP_152836413.1">
    <property type="nucleotide sequence ID" value="NZ_WHUG01000001.1"/>
</dbReference>
<dbReference type="PROSITE" id="PS51900">
    <property type="entry name" value="CB"/>
    <property type="match status" value="1"/>
</dbReference>
<dbReference type="PANTHER" id="PTHR34605:SF3">
    <property type="entry name" value="P CELL-TYPE AGGLUTINATION PROTEIN MAP4-LIKE-RELATED"/>
    <property type="match status" value="1"/>
</dbReference>
<evidence type="ECO:0000256" key="4">
    <source>
        <dbReference type="PROSITE-ProRule" id="PRU01248"/>
    </source>
</evidence>
<keyword evidence="8" id="KW-1185">Reference proteome</keyword>
<dbReference type="GO" id="GO:0015074">
    <property type="term" value="P:DNA integration"/>
    <property type="evidence" value="ECO:0007669"/>
    <property type="project" value="UniProtKB-KW"/>
</dbReference>
<feature type="domain" description="Tyr recombinase" evidence="5">
    <location>
        <begin position="99"/>
        <end position="307"/>
    </location>
</feature>
<dbReference type="GO" id="GO:0006310">
    <property type="term" value="P:DNA recombination"/>
    <property type="evidence" value="ECO:0007669"/>
    <property type="project" value="UniProtKB-KW"/>
</dbReference>
<dbReference type="SUPFAM" id="SSF56349">
    <property type="entry name" value="DNA breaking-rejoining enzymes"/>
    <property type="match status" value="1"/>
</dbReference>
<sequence length="320" mass="35600">MSKLDQYIEAATRDNTRQSYRAAIEHFEVQWKGMLPATADGVARYLAEYADTLAVGTLRQRLAALAQWHTAQGFPDPTKAPIVRQAMRGIRALHPAQEKQAKPLQLDELERVVGTLDRAVDAARRGSDRAGELRNLRDKSLILLGFWRGFRSDELSRLRVEHVEASAGEGISCFLGRTKGDRQNLGTTFRAPALSRLCPVDAYLDWVGAAQLTSGPVYRAIDRWGHVGENGLHIDSIAPLLRAMLKNAGLAAAGAYSGHSLRRGFANWAASDGWDVKSLMEYVGWRDIKSALRYLDASVSFAKDRMEHGVLRRVHELDRL</sequence>
<evidence type="ECO:0000256" key="2">
    <source>
        <dbReference type="ARBA" id="ARBA00023125"/>
    </source>
</evidence>
<dbReference type="SUPFAM" id="SSF47823">
    <property type="entry name" value="lambda integrase-like, N-terminal domain"/>
    <property type="match status" value="1"/>
</dbReference>
<dbReference type="EMBL" id="WHUG01000001">
    <property type="protein sequence ID" value="MQA37077.1"/>
    <property type="molecule type" value="Genomic_DNA"/>
</dbReference>
<dbReference type="InterPro" id="IPR002104">
    <property type="entry name" value="Integrase_catalytic"/>
</dbReference>
<dbReference type="InterPro" id="IPR011010">
    <property type="entry name" value="DNA_brk_join_enz"/>
</dbReference>
<keyword evidence="1" id="KW-0229">DNA integration</keyword>
<name>A0A6A7MVB7_9BURK</name>
<dbReference type="InterPro" id="IPR010998">
    <property type="entry name" value="Integrase_recombinase_N"/>
</dbReference>
<keyword evidence="3" id="KW-0233">DNA recombination</keyword>
<proteinExistence type="predicted"/>
<dbReference type="PROSITE" id="PS51898">
    <property type="entry name" value="TYR_RECOMBINASE"/>
    <property type="match status" value="1"/>
</dbReference>
<dbReference type="InterPro" id="IPR052925">
    <property type="entry name" value="Phage_Integrase-like_Recomb"/>
</dbReference>
<dbReference type="GO" id="GO:0003677">
    <property type="term" value="F:DNA binding"/>
    <property type="evidence" value="ECO:0007669"/>
    <property type="project" value="UniProtKB-UniRule"/>
</dbReference>
<evidence type="ECO:0000313" key="8">
    <source>
        <dbReference type="Proteomes" id="UP000440498"/>
    </source>
</evidence>
<evidence type="ECO:0000259" key="5">
    <source>
        <dbReference type="PROSITE" id="PS51898"/>
    </source>
</evidence>
<dbReference type="Proteomes" id="UP000440498">
    <property type="component" value="Unassembled WGS sequence"/>
</dbReference>
<dbReference type="PANTHER" id="PTHR34605">
    <property type="entry name" value="PHAGE_INTEGRASE DOMAIN-CONTAINING PROTEIN"/>
    <property type="match status" value="1"/>
</dbReference>
<keyword evidence="2 4" id="KW-0238">DNA-binding</keyword>
<protein>
    <submittedName>
        <fullName evidence="7">Tyrosine-type recombinase/integrase</fullName>
    </submittedName>
</protein>
<dbReference type="Gene3D" id="1.10.150.130">
    <property type="match status" value="1"/>
</dbReference>
<dbReference type="AlphaFoldDB" id="A0A6A7MVB7"/>
<organism evidence="7 8">
    <name type="scientific">Rugamonas aquatica</name>
    <dbReference type="NCBI Taxonomy" id="2743357"/>
    <lineage>
        <taxon>Bacteria</taxon>
        <taxon>Pseudomonadati</taxon>
        <taxon>Pseudomonadota</taxon>
        <taxon>Betaproteobacteria</taxon>
        <taxon>Burkholderiales</taxon>
        <taxon>Oxalobacteraceae</taxon>
        <taxon>Telluria group</taxon>
        <taxon>Rugamonas</taxon>
    </lineage>
</organism>
<accession>A0A6A7MVB7</accession>
<feature type="domain" description="Core-binding (CB)" evidence="6">
    <location>
        <begin position="1"/>
        <end position="73"/>
    </location>
</feature>
<comment type="caution">
    <text evidence="7">The sequence shown here is derived from an EMBL/GenBank/DDBJ whole genome shotgun (WGS) entry which is preliminary data.</text>
</comment>
<dbReference type="InterPro" id="IPR044068">
    <property type="entry name" value="CB"/>
</dbReference>
<dbReference type="CDD" id="cd00799">
    <property type="entry name" value="INT_Cre_C"/>
    <property type="match status" value="1"/>
</dbReference>
<dbReference type="Gene3D" id="1.10.443.10">
    <property type="entry name" value="Intergrase catalytic core"/>
    <property type="match status" value="1"/>
</dbReference>
<evidence type="ECO:0000256" key="1">
    <source>
        <dbReference type="ARBA" id="ARBA00022908"/>
    </source>
</evidence>
<evidence type="ECO:0000259" key="6">
    <source>
        <dbReference type="PROSITE" id="PS51900"/>
    </source>
</evidence>
<dbReference type="InterPro" id="IPR013762">
    <property type="entry name" value="Integrase-like_cat_sf"/>
</dbReference>